<comment type="caution">
    <text evidence="1">The sequence shown here is derived from an EMBL/GenBank/DDBJ whole genome shotgun (WGS) entry which is preliminary data.</text>
</comment>
<reference evidence="1 2" key="2">
    <citation type="journal article" date="2013" name="IMA Fungus">
        <title>IMA Genome-F 1: Ceratocystis fimbriata: Draft nuclear genome sequence for the plant pathogen, Ceratocystis fimbriata.</title>
        <authorList>
            <person name="Wilken P.M."/>
            <person name="Steenkamp E.T."/>
            <person name="Wingfield M.J."/>
            <person name="de Beer Z.W."/>
            <person name="Wingfield B.D."/>
        </authorList>
    </citation>
    <scope>NUCLEOTIDE SEQUENCE [LARGE SCALE GENOMIC DNA]</scope>
    <source>
        <strain evidence="1 2">CBS 114723</strain>
    </source>
</reference>
<proteinExistence type="predicted"/>
<evidence type="ECO:0000313" key="2">
    <source>
        <dbReference type="Proteomes" id="UP000222788"/>
    </source>
</evidence>
<dbReference type="AlphaFoldDB" id="A0A2C5XF46"/>
<keyword evidence="2" id="KW-1185">Reference proteome</keyword>
<dbReference type="OrthoDB" id="4364842at2759"/>
<sequence>MSTQMLQVEVTLTSQSDWDVWYNRLKLKSISLSVWDLLKPEQPTTVDAAATAAPATQTLLTEPELPDLEDPLYERKYRVFALELKKHETQQKALQTISDFIGQTVSGNLSLLLLTEKHTAKDQIAALYKRFNQSTAQIKRQAREAWRTALQPPRKQGLELWLNNLLAAHANLTKLGLSEAENTSAVEALLASIGPIAPTGNQPQTGAFVATNDQSKQKPVEKACLCGEMHHFSACLYLDPSLCPTDWKANQQIHNSINKKLADSWRLRKSVENSAKYVKKSESAQNTPEQPSNASTGFEIKKAFVTSSTAGTFSVQNHDHFDRFRDS</sequence>
<name>A0A2C5XF46_9PEZI</name>
<protein>
    <submittedName>
        <fullName evidence="1">Uncharacterized protein</fullName>
    </submittedName>
</protein>
<dbReference type="STRING" id="1035309.A0A2C5XF46"/>
<evidence type="ECO:0000313" key="1">
    <source>
        <dbReference type="EMBL" id="PHH55042.1"/>
    </source>
</evidence>
<gene>
    <name evidence="1" type="ORF">CFIMG_007571RA00001</name>
</gene>
<dbReference type="Proteomes" id="UP000222788">
    <property type="component" value="Unassembled WGS sequence"/>
</dbReference>
<accession>A0A2C5XF46</accession>
<reference evidence="1 2" key="1">
    <citation type="journal article" date="2013" name="Fungal Biol.">
        <title>Analysis of microsatellite markers in the genome of the plant pathogen Ceratocystis fimbriata.</title>
        <authorList>
            <person name="Simpson M.C."/>
            <person name="Wilken P.M."/>
            <person name="Coetzee M.P."/>
            <person name="Wingfield M.J."/>
            <person name="Wingfield B.D."/>
        </authorList>
    </citation>
    <scope>NUCLEOTIDE SEQUENCE [LARGE SCALE GENOMIC DNA]</scope>
    <source>
        <strain evidence="1 2">CBS 114723</strain>
    </source>
</reference>
<organism evidence="1 2">
    <name type="scientific">Ceratocystis fimbriata CBS 114723</name>
    <dbReference type="NCBI Taxonomy" id="1035309"/>
    <lineage>
        <taxon>Eukaryota</taxon>
        <taxon>Fungi</taxon>
        <taxon>Dikarya</taxon>
        <taxon>Ascomycota</taxon>
        <taxon>Pezizomycotina</taxon>
        <taxon>Sordariomycetes</taxon>
        <taxon>Hypocreomycetidae</taxon>
        <taxon>Microascales</taxon>
        <taxon>Ceratocystidaceae</taxon>
        <taxon>Ceratocystis</taxon>
    </lineage>
</organism>
<dbReference type="EMBL" id="APWK03000016">
    <property type="protein sequence ID" value="PHH55042.1"/>
    <property type="molecule type" value="Genomic_DNA"/>
</dbReference>